<dbReference type="HOGENOM" id="CLU_3153742_0_0_10"/>
<evidence type="ECO:0000313" key="2">
    <source>
        <dbReference type="Proteomes" id="UP000007394"/>
    </source>
</evidence>
<keyword evidence="2" id="KW-1185">Reference proteome</keyword>
<gene>
    <name evidence="1" type="ordered locus">IALB_2443</name>
</gene>
<evidence type="ECO:0000313" key="1">
    <source>
        <dbReference type="EMBL" id="AFH50146.1"/>
    </source>
</evidence>
<name>I0AMD9_IGNAJ</name>
<sequence>MFSPKNNNWVETRIFFHQFLIPDLNVGAIEKIIDKYYWNKKPRASARG</sequence>
<protein>
    <submittedName>
        <fullName evidence="1">Uncharacterized protein</fullName>
    </submittedName>
</protein>
<dbReference type="KEGG" id="ial:IALB_2443"/>
<dbReference type="Proteomes" id="UP000007394">
    <property type="component" value="Chromosome"/>
</dbReference>
<dbReference type="AlphaFoldDB" id="I0AMD9"/>
<accession>I0AMD9</accession>
<organism evidence="1 2">
    <name type="scientific">Ignavibacterium album (strain DSM 19864 / JCM 16511 / NBRC 101810 / Mat9-16)</name>
    <dbReference type="NCBI Taxonomy" id="945713"/>
    <lineage>
        <taxon>Bacteria</taxon>
        <taxon>Pseudomonadati</taxon>
        <taxon>Ignavibacteriota</taxon>
        <taxon>Ignavibacteria</taxon>
        <taxon>Ignavibacteriales</taxon>
        <taxon>Ignavibacteriaceae</taxon>
        <taxon>Ignavibacterium</taxon>
    </lineage>
</organism>
<reference evidence="1 2" key="1">
    <citation type="journal article" date="2012" name="Front. Microbiol.">
        <title>Complete genome of Ignavibacterium album, a metabolically versatile, flagellated, facultative anaerobe from the phylum Chlorobi.</title>
        <authorList>
            <person name="Liu Z."/>
            <person name="Frigaard N.-U."/>
            <person name="Vogl K."/>
            <person name="Iino T."/>
            <person name="Ohkuma M."/>
            <person name="Overmann J."/>
            <person name="Bryant D.A."/>
        </authorList>
    </citation>
    <scope>NUCLEOTIDE SEQUENCE [LARGE SCALE GENOMIC DNA]</scope>
    <source>
        <strain evidence="2">DSM 19864 / JCM 16511 / NBRC 101810 / Mat9-16</strain>
    </source>
</reference>
<dbReference type="EMBL" id="CP003418">
    <property type="protein sequence ID" value="AFH50146.1"/>
    <property type="molecule type" value="Genomic_DNA"/>
</dbReference>
<proteinExistence type="predicted"/>